<dbReference type="CDD" id="cd12232">
    <property type="entry name" value="RRM3_U2AF65"/>
    <property type="match status" value="1"/>
</dbReference>
<feature type="region of interest" description="Disordered" evidence="9">
    <location>
        <begin position="1"/>
        <end position="123"/>
    </location>
</feature>
<feature type="compositionally biased region" description="Basic residues" evidence="9">
    <location>
        <begin position="448"/>
        <end position="468"/>
    </location>
</feature>
<dbReference type="PANTHER" id="PTHR23139">
    <property type="entry name" value="RNA-BINDING PROTEIN"/>
    <property type="match status" value="1"/>
</dbReference>
<dbReference type="InterPro" id="IPR006529">
    <property type="entry name" value="U2AF_lg"/>
</dbReference>
<feature type="domain" description="RRM" evidence="10">
    <location>
        <begin position="305"/>
        <end position="391"/>
    </location>
</feature>
<evidence type="ECO:0000256" key="6">
    <source>
        <dbReference type="ARBA" id="ARBA00023242"/>
    </source>
</evidence>
<keyword evidence="2" id="KW-0507">mRNA processing</keyword>
<feature type="compositionally biased region" description="Polar residues" evidence="9">
    <location>
        <begin position="15"/>
        <end position="40"/>
    </location>
</feature>
<dbReference type="SUPFAM" id="SSF54928">
    <property type="entry name" value="RNA-binding domain, RBD"/>
    <property type="match status" value="4"/>
</dbReference>
<feature type="domain" description="RRM" evidence="10">
    <location>
        <begin position="195"/>
        <end position="277"/>
    </location>
</feature>
<keyword evidence="6" id="KW-0539">Nucleus</keyword>
<accession>A0AA85JGW4</accession>
<dbReference type="Gene3D" id="3.30.70.330">
    <property type="match status" value="7"/>
</dbReference>
<comment type="subcellular location">
    <subcellularLocation>
        <location evidence="1">Nucleus</location>
    </subcellularLocation>
</comment>
<reference evidence="12" key="2">
    <citation type="submission" date="2023-11" db="UniProtKB">
        <authorList>
            <consortium name="WormBaseParasite"/>
        </authorList>
    </citation>
    <scope>IDENTIFICATION</scope>
</reference>
<dbReference type="InterPro" id="IPR000504">
    <property type="entry name" value="RRM_dom"/>
</dbReference>
<evidence type="ECO:0000256" key="5">
    <source>
        <dbReference type="ARBA" id="ARBA00023187"/>
    </source>
</evidence>
<feature type="domain" description="RRM" evidence="10">
    <location>
        <begin position="937"/>
        <end position="1019"/>
    </location>
</feature>
<dbReference type="Proteomes" id="UP000050795">
    <property type="component" value="Unassembled WGS sequence"/>
</dbReference>
<feature type="domain" description="RRM" evidence="10">
    <location>
        <begin position="566"/>
        <end position="648"/>
    </location>
</feature>
<dbReference type="SMART" id="SM00360">
    <property type="entry name" value="RRM"/>
    <property type="match status" value="7"/>
</dbReference>
<evidence type="ECO:0000256" key="1">
    <source>
        <dbReference type="ARBA" id="ARBA00004123"/>
    </source>
</evidence>
<dbReference type="NCBIfam" id="TIGR01642">
    <property type="entry name" value="U2AF_lg"/>
    <property type="match status" value="1"/>
</dbReference>
<feature type="compositionally biased region" description="Polar residues" evidence="9">
    <location>
        <begin position="391"/>
        <end position="411"/>
    </location>
</feature>
<evidence type="ECO:0000259" key="10">
    <source>
        <dbReference type="PROSITE" id="PS50102"/>
    </source>
</evidence>
<feature type="domain" description="RRM" evidence="10">
    <location>
        <begin position="676"/>
        <end position="762"/>
    </location>
</feature>
<keyword evidence="4 8" id="KW-0694">RNA-binding</keyword>
<keyword evidence="3" id="KW-0677">Repeat</keyword>
<dbReference type="WBParaSite" id="TREG1_19570.1">
    <property type="protein sequence ID" value="TREG1_19570.1"/>
    <property type="gene ID" value="TREG1_19570"/>
</dbReference>
<dbReference type="PROSITE" id="PS50102">
    <property type="entry name" value="RRM"/>
    <property type="match status" value="6"/>
</dbReference>
<dbReference type="GO" id="GO:0003723">
    <property type="term" value="F:RNA binding"/>
    <property type="evidence" value="ECO:0007669"/>
    <property type="project" value="UniProtKB-UniRule"/>
</dbReference>
<feature type="compositionally biased region" description="Basic residues" evidence="9">
    <location>
        <begin position="480"/>
        <end position="492"/>
    </location>
</feature>
<evidence type="ECO:0000256" key="4">
    <source>
        <dbReference type="ARBA" id="ARBA00022884"/>
    </source>
</evidence>
<dbReference type="CDD" id="cd12230">
    <property type="entry name" value="RRM1_U2AF65"/>
    <property type="match status" value="3"/>
</dbReference>
<feature type="compositionally biased region" description="Basic residues" evidence="9">
    <location>
        <begin position="109"/>
        <end position="121"/>
    </location>
</feature>
<dbReference type="InterPro" id="IPR035979">
    <property type="entry name" value="RBD_domain_sf"/>
</dbReference>
<dbReference type="AlphaFoldDB" id="A0AA85JGW4"/>
<evidence type="ECO:0000256" key="2">
    <source>
        <dbReference type="ARBA" id="ARBA00022664"/>
    </source>
</evidence>
<feature type="domain" description="RRM" evidence="10">
    <location>
        <begin position="1047"/>
        <end position="1125"/>
    </location>
</feature>
<evidence type="ECO:0000256" key="8">
    <source>
        <dbReference type="PROSITE-ProRule" id="PRU00176"/>
    </source>
</evidence>
<dbReference type="InterPro" id="IPR012677">
    <property type="entry name" value="Nucleotide-bd_a/b_plait_sf"/>
</dbReference>
<feature type="compositionally biased region" description="Polar residues" evidence="9">
    <location>
        <begin position="762"/>
        <end position="782"/>
    </location>
</feature>
<name>A0AA85JGW4_TRIRE</name>
<keyword evidence="11" id="KW-1185">Reference proteome</keyword>
<evidence type="ECO:0000313" key="11">
    <source>
        <dbReference type="Proteomes" id="UP000050795"/>
    </source>
</evidence>
<feature type="compositionally biased region" description="Basic and acidic residues" evidence="9">
    <location>
        <begin position="98"/>
        <end position="108"/>
    </location>
</feature>
<dbReference type="GO" id="GO:0006397">
    <property type="term" value="P:mRNA processing"/>
    <property type="evidence" value="ECO:0007669"/>
    <property type="project" value="UniProtKB-KW"/>
</dbReference>
<dbReference type="FunFam" id="3.30.70.330:FF:000097">
    <property type="entry name" value="U2 snRNP auxiliary factor large subunit"/>
    <property type="match status" value="1"/>
</dbReference>
<evidence type="ECO:0000313" key="12">
    <source>
        <dbReference type="WBParaSite" id="TREG1_19570.1"/>
    </source>
</evidence>
<keyword evidence="5" id="KW-0508">mRNA splicing</keyword>
<organism evidence="11 12">
    <name type="scientific">Trichobilharzia regenti</name>
    <name type="common">Nasal bird schistosome</name>
    <dbReference type="NCBI Taxonomy" id="157069"/>
    <lineage>
        <taxon>Eukaryota</taxon>
        <taxon>Metazoa</taxon>
        <taxon>Spiralia</taxon>
        <taxon>Lophotrochozoa</taxon>
        <taxon>Platyhelminthes</taxon>
        <taxon>Trematoda</taxon>
        <taxon>Digenea</taxon>
        <taxon>Strigeidida</taxon>
        <taxon>Schistosomatoidea</taxon>
        <taxon>Schistosomatidae</taxon>
        <taxon>Trichobilharzia</taxon>
    </lineage>
</organism>
<feature type="compositionally biased region" description="Basic and acidic residues" evidence="9">
    <location>
        <begin position="469"/>
        <end position="479"/>
    </location>
</feature>
<protein>
    <recommendedName>
        <fullName evidence="7">U2 snRNP auxiliary factor large subunit</fullName>
    </recommendedName>
</protein>
<feature type="compositionally biased region" description="Basic residues" evidence="9">
    <location>
        <begin position="851"/>
        <end position="863"/>
    </location>
</feature>
<proteinExistence type="predicted"/>
<dbReference type="Pfam" id="PF00076">
    <property type="entry name" value="RRM_1"/>
    <property type="match status" value="3"/>
</dbReference>
<reference evidence="11" key="1">
    <citation type="submission" date="2022-06" db="EMBL/GenBank/DDBJ databases">
        <authorList>
            <person name="Berger JAMES D."/>
            <person name="Berger JAMES D."/>
        </authorList>
    </citation>
    <scope>NUCLEOTIDE SEQUENCE [LARGE SCALE GENOMIC DNA]</scope>
</reference>
<sequence length="1266" mass="141942">MADYYTQDYGAPVEYNNSEAGYGSTTQPAATGNGEYNQFSYDHMKDEDDYQTGAMRSDRRPPTPQSKYDSGSDDRSRVKKRDRKRSRSRSRDRRRHSRDRDRHRDRSRERKSRRHHSRHRSPSSPALVYKYWDVPPPGFEHVTPAQYKALQASGQIPVNVYAAGQVPMPVHAPNAPLTLTTNVPFAGSAVCRQARRLYVGNIPFTATEENMMEFFNKQMRAQGLIQAEGNPIIAVQINMEKNFAFLEFRSVDETTQGLALDGVLFQNQALKLRRPRDYAPLPGVSEQPSVIVPGVVSTVVQDSPHKIFVGGLPNYLNEDQVKELLLSFGPLKGFNLVKDGSTGLSKGYAFSDWTPPLQSFRKLKVSGVSIPMADYYTQDYGAPVEYNNSEAGYGSTTQPAATGNGEYNQFSYDHMKDEDDYQTGAMRSDRRPPTPQSKYDSGSDDRSRVKKRDRKRSRSRSRDRRRHSRDRDRHRDRSRERKSRRHHSRHRSPSSPALVYKYWDVPPPGFEHVTPAQYKALQASGQIPVNVYAAGQVPMPVHAPNAPLTLTTNVPFAGSAVCRQARRLYVGNIPFTATEENMMEFFNKQMRAQGLIQAEGNPIIAVQINMEKNFAFLEFRSVDETTQGLALDGVLFQNQALKLRRPRDYAPLPGVSEQPSVIVPGVVSTVVQDSPHKIFVGGLPNYLNEDQVKELLLSFGPLKGFNLVKDGSTGLSKGYAFSDWTPPLQSFRKLKVSGVSIPMADYYTQDYGAPVEYNNSEAGYGSTTQPAATGNGEYNQFSYDHMKDEDDYQTGAMRSDRRPPTPQSKYDSGSDDRSRVKKRDRKRSRSRSRDRRRHSRDRDRHRDRSRERKSRRHHSRHRSPSSPALVYKYWDVPPPGFEHVTPAQYKALQASGQIPVNVYAAGQVPMPVHAPNAPLTLTTNVPFAGSAVCRQARRLYVGNIPFTATEENMMEFFNKQMRAQGLIQAEGNPIIAVQINMEKNFAFLEFRSVDETTQGLALDGVLFQNQALKLRRPRDYAPLPGVSEQPSVIVPGVVSTVVQDSPHKIFVGGLPNYLNEDQVKELLLSFGPLKGFNLVKDGSTGLSKGYAFCEYVDANVTDHACAGLNGMQLGDKKLIVQRASVGAKHTTNALPQSLLQLPGLEDGSVQNTTGSGNITIRSSGPPTEVLCLMNMIETSELEDDDEYEDIVEDVRAECSKYGVVRSLEIPRPIPGVEVPGVGKIYVEFASLIDCQKAATALTGRKFNQRLVVTSFFNPDNYHRREF</sequence>
<dbReference type="GO" id="GO:0005634">
    <property type="term" value="C:nucleus"/>
    <property type="evidence" value="ECO:0007669"/>
    <property type="project" value="UniProtKB-SubCell"/>
</dbReference>
<feature type="compositionally biased region" description="Basic residues" evidence="9">
    <location>
        <begin position="77"/>
        <end position="97"/>
    </location>
</feature>
<dbReference type="FunFam" id="3.30.70.330:FF:000074">
    <property type="entry name" value="U2 snRNP auxiliary factor large subunit"/>
    <property type="match status" value="3"/>
</dbReference>
<dbReference type="CDD" id="cd12231">
    <property type="entry name" value="RRM2_U2AF65"/>
    <property type="match status" value="1"/>
</dbReference>
<evidence type="ECO:0000256" key="7">
    <source>
        <dbReference type="ARBA" id="ARBA00030821"/>
    </source>
</evidence>
<dbReference type="GO" id="GO:0008380">
    <property type="term" value="P:RNA splicing"/>
    <property type="evidence" value="ECO:0007669"/>
    <property type="project" value="UniProtKB-KW"/>
</dbReference>
<feature type="compositionally biased region" description="Basic residues" evidence="9">
    <location>
        <begin position="819"/>
        <end position="839"/>
    </location>
</feature>
<feature type="region of interest" description="Disordered" evidence="9">
    <location>
        <begin position="391"/>
        <end position="494"/>
    </location>
</feature>
<evidence type="ECO:0000256" key="3">
    <source>
        <dbReference type="ARBA" id="ARBA00022737"/>
    </source>
</evidence>
<feature type="compositionally biased region" description="Basic and acidic residues" evidence="9">
    <location>
        <begin position="840"/>
        <end position="850"/>
    </location>
</feature>
<feature type="region of interest" description="Disordered" evidence="9">
    <location>
        <begin position="762"/>
        <end position="865"/>
    </location>
</feature>
<evidence type="ECO:0000256" key="9">
    <source>
        <dbReference type="SAM" id="MobiDB-lite"/>
    </source>
</evidence>